<comment type="similarity">
    <text evidence="1 7">Belongs to the phosphoglycerate mutase family. BPG-dependent PGAM subfamily.</text>
</comment>
<evidence type="ECO:0000256" key="5">
    <source>
        <dbReference type="PIRSR" id="PIRSR613078-2"/>
    </source>
</evidence>
<dbReference type="PROSITE" id="PS00175">
    <property type="entry name" value="PG_MUTASE"/>
    <property type="match status" value="1"/>
</dbReference>
<dbReference type="GO" id="GO:0004619">
    <property type="term" value="F:phosphoglycerate mutase activity"/>
    <property type="evidence" value="ECO:0007669"/>
    <property type="project" value="UniProtKB-EC"/>
</dbReference>
<dbReference type="InterPro" id="IPR005952">
    <property type="entry name" value="Phosphogly_mut1"/>
</dbReference>
<keyword evidence="9" id="KW-1185">Reference proteome</keyword>
<dbReference type="SMART" id="SM00855">
    <property type="entry name" value="PGAM"/>
    <property type="match status" value="1"/>
</dbReference>
<sequence length="362" mass="40673">MLSSSASKRASKTFLRTLQPSFKKMPRRSLSNNEGKKGKLILVRHGQSIWNVNDRDLGLVSRFTGWTDIELTSRGRSQALAAGASLTSEKITVAYVSLLKRALSTLEIMASKMNLLSSSQRYKIPVTETWRLNERHYGSLCGMSKLEAEDIFSVEDLSRWRNGWDTAPPKMDAVTLGRWRKATHCKPYTHHIKAHSSHRTTTSDSSSTYSPEFHSFSEPGLLRSKEISKINTGNWQRAMKAEMPASESLKDTVERVRPLWEGGLKCQLLEGENVLVVAHANIIRSLLYHFDPHVNSETLKAVKIPSAQPLICRFENVGGELINVGEVCGRTKLKAEWVESEEIEKYSFCTLVGESALEHEIA</sequence>
<dbReference type="Gene3D" id="3.40.50.1240">
    <property type="entry name" value="Phosphoglycerate mutase-like"/>
    <property type="match status" value="1"/>
</dbReference>
<accession>A0A9W7FHF2</accession>
<keyword evidence="3 7" id="KW-0413">Isomerase</keyword>
<dbReference type="CDD" id="cd07067">
    <property type="entry name" value="HP_PGM_like"/>
    <property type="match status" value="1"/>
</dbReference>
<dbReference type="EC" id="5.4.2.11" evidence="7"/>
<name>A0A9W7FHF2_9STRA</name>
<dbReference type="AlphaFoldDB" id="A0A9W7FHF2"/>
<keyword evidence="2 7" id="KW-0324">Glycolysis</keyword>
<feature type="active site" description="Tele-phosphohistidine intermediate" evidence="4">
    <location>
        <position position="45"/>
    </location>
</feature>
<evidence type="ECO:0000256" key="1">
    <source>
        <dbReference type="ARBA" id="ARBA00006717"/>
    </source>
</evidence>
<dbReference type="InterPro" id="IPR001345">
    <property type="entry name" value="PG/BPGM_mutase_AS"/>
</dbReference>
<evidence type="ECO:0000256" key="6">
    <source>
        <dbReference type="PIRSR" id="PIRSR613078-3"/>
    </source>
</evidence>
<dbReference type="SUPFAM" id="SSF53254">
    <property type="entry name" value="Phosphoglycerate mutase-like"/>
    <property type="match status" value="1"/>
</dbReference>
<organism evidence="8 9">
    <name type="scientific">Triparma verrucosa</name>
    <dbReference type="NCBI Taxonomy" id="1606542"/>
    <lineage>
        <taxon>Eukaryota</taxon>
        <taxon>Sar</taxon>
        <taxon>Stramenopiles</taxon>
        <taxon>Ochrophyta</taxon>
        <taxon>Bolidophyceae</taxon>
        <taxon>Parmales</taxon>
        <taxon>Triparmaceae</taxon>
        <taxon>Triparma</taxon>
    </lineage>
</organism>
<evidence type="ECO:0000256" key="2">
    <source>
        <dbReference type="ARBA" id="ARBA00023152"/>
    </source>
</evidence>
<dbReference type="InterPro" id="IPR013078">
    <property type="entry name" value="His_Pase_superF_clade-1"/>
</dbReference>
<dbReference type="NCBIfam" id="TIGR01258">
    <property type="entry name" value="pgm_1"/>
    <property type="match status" value="1"/>
</dbReference>
<proteinExistence type="inferred from homology"/>
<feature type="binding site" evidence="5">
    <location>
        <position position="101"/>
    </location>
    <ligand>
        <name>substrate</name>
    </ligand>
</feature>
<reference evidence="9" key="1">
    <citation type="journal article" date="2023" name="Commun. Biol.">
        <title>Genome analysis of Parmales, the sister group of diatoms, reveals the evolutionary specialization of diatoms from phago-mixotrophs to photoautotrophs.</title>
        <authorList>
            <person name="Ban H."/>
            <person name="Sato S."/>
            <person name="Yoshikawa S."/>
            <person name="Yamada K."/>
            <person name="Nakamura Y."/>
            <person name="Ichinomiya M."/>
            <person name="Sato N."/>
            <person name="Blanc-Mathieu R."/>
            <person name="Endo H."/>
            <person name="Kuwata A."/>
            <person name="Ogata H."/>
        </authorList>
    </citation>
    <scope>NUCLEOTIDE SEQUENCE [LARGE SCALE GENOMIC DNA]</scope>
    <source>
        <strain evidence="9">NIES 3699</strain>
    </source>
</reference>
<dbReference type="EMBL" id="BRXX01000440">
    <property type="protein sequence ID" value="GMI12175.1"/>
    <property type="molecule type" value="Genomic_DNA"/>
</dbReference>
<feature type="active site" description="Proton donor/acceptor" evidence="4">
    <location>
        <position position="134"/>
    </location>
</feature>
<feature type="site" description="Transition state stabilizer" evidence="6">
    <location>
        <position position="279"/>
    </location>
</feature>
<protein>
    <recommendedName>
        <fullName evidence="7">Phosphoglycerate mutase</fullName>
        <ecNumber evidence="7">5.4.2.11</ecNumber>
    </recommendedName>
</protein>
<feature type="binding site" evidence="5">
    <location>
        <begin position="44"/>
        <end position="51"/>
    </location>
    <ligand>
        <name>substrate</name>
    </ligand>
</feature>
<gene>
    <name evidence="8" type="ORF">TrVE_jg9848</name>
</gene>
<evidence type="ECO:0000256" key="3">
    <source>
        <dbReference type="ARBA" id="ARBA00023235"/>
    </source>
</evidence>
<evidence type="ECO:0000256" key="4">
    <source>
        <dbReference type="PIRSR" id="PIRSR613078-1"/>
    </source>
</evidence>
<dbReference type="Pfam" id="PF00300">
    <property type="entry name" value="His_Phos_1"/>
    <property type="match status" value="2"/>
</dbReference>
<feature type="binding site" evidence="5">
    <location>
        <begin position="64"/>
        <end position="65"/>
    </location>
    <ligand>
        <name>substrate</name>
    </ligand>
</feature>
<feature type="binding site" evidence="5">
    <location>
        <position position="145"/>
    </location>
    <ligand>
        <name>substrate</name>
    </ligand>
</feature>
<dbReference type="Proteomes" id="UP001165160">
    <property type="component" value="Unassembled WGS sequence"/>
</dbReference>
<dbReference type="InterPro" id="IPR029033">
    <property type="entry name" value="His_PPase_superfam"/>
</dbReference>
<comment type="caution">
    <text evidence="8">The sequence shown here is derived from an EMBL/GenBank/DDBJ whole genome shotgun (WGS) entry which is preliminary data.</text>
</comment>
<feature type="binding site" evidence="5">
    <location>
        <begin position="134"/>
        <end position="137"/>
    </location>
    <ligand>
        <name>substrate</name>
    </ligand>
</feature>
<dbReference type="GO" id="GO:0006096">
    <property type="term" value="P:glycolytic process"/>
    <property type="evidence" value="ECO:0007669"/>
    <property type="project" value="UniProtKB-KW"/>
</dbReference>
<evidence type="ECO:0000256" key="7">
    <source>
        <dbReference type="RuleBase" id="RU004511"/>
    </source>
</evidence>
<comment type="catalytic activity">
    <reaction evidence="7">
        <text>(2R)-2-phosphoglycerate = (2R)-3-phosphoglycerate</text>
        <dbReference type="Rhea" id="RHEA:15901"/>
        <dbReference type="ChEBI" id="CHEBI:58272"/>
        <dbReference type="ChEBI" id="CHEBI:58289"/>
        <dbReference type="EC" id="5.4.2.11"/>
    </reaction>
</comment>
<dbReference type="PANTHER" id="PTHR11931">
    <property type="entry name" value="PHOSPHOGLYCERATE MUTASE"/>
    <property type="match status" value="1"/>
</dbReference>
<evidence type="ECO:0000313" key="9">
    <source>
        <dbReference type="Proteomes" id="UP001165160"/>
    </source>
</evidence>
<evidence type="ECO:0000313" key="8">
    <source>
        <dbReference type="EMBL" id="GMI12175.1"/>
    </source>
</evidence>